<dbReference type="EMBL" id="KK914754">
    <property type="protein sequence ID" value="KDP29314.1"/>
    <property type="molecule type" value="Genomic_DNA"/>
</dbReference>
<proteinExistence type="predicted"/>
<gene>
    <name evidence="2" type="ORF">JCGZ_19409</name>
</gene>
<dbReference type="AlphaFoldDB" id="A0A067KBX1"/>
<organism evidence="2 3">
    <name type="scientific">Jatropha curcas</name>
    <name type="common">Barbados nut</name>
    <dbReference type="NCBI Taxonomy" id="180498"/>
    <lineage>
        <taxon>Eukaryota</taxon>
        <taxon>Viridiplantae</taxon>
        <taxon>Streptophyta</taxon>
        <taxon>Embryophyta</taxon>
        <taxon>Tracheophyta</taxon>
        <taxon>Spermatophyta</taxon>
        <taxon>Magnoliopsida</taxon>
        <taxon>eudicotyledons</taxon>
        <taxon>Gunneridae</taxon>
        <taxon>Pentapetalae</taxon>
        <taxon>rosids</taxon>
        <taxon>fabids</taxon>
        <taxon>Malpighiales</taxon>
        <taxon>Euphorbiaceae</taxon>
        <taxon>Crotonoideae</taxon>
        <taxon>Jatropheae</taxon>
        <taxon>Jatropha</taxon>
    </lineage>
</organism>
<protein>
    <submittedName>
        <fullName evidence="2">Uncharacterized protein</fullName>
    </submittedName>
</protein>
<dbReference type="Proteomes" id="UP000027138">
    <property type="component" value="Unassembled WGS sequence"/>
</dbReference>
<name>A0A067KBX1_JATCU</name>
<evidence type="ECO:0000313" key="2">
    <source>
        <dbReference type="EMBL" id="KDP29314.1"/>
    </source>
</evidence>
<evidence type="ECO:0000256" key="1">
    <source>
        <dbReference type="SAM" id="MobiDB-lite"/>
    </source>
</evidence>
<feature type="compositionally biased region" description="Basic and acidic residues" evidence="1">
    <location>
        <begin position="51"/>
        <end position="63"/>
    </location>
</feature>
<sequence>MARSRQSKRQRAKDLREVLEAKRAKRALSNSDCKAKTQMPKREAPLIPTPTKEDHLEEAHQPA</sequence>
<reference evidence="2 3" key="1">
    <citation type="journal article" date="2014" name="PLoS ONE">
        <title>Global Analysis of Gene Expression Profiles in Physic Nut (Jatropha curcas L.) Seedlings Exposed to Salt Stress.</title>
        <authorList>
            <person name="Zhang L."/>
            <person name="Zhang C."/>
            <person name="Wu P."/>
            <person name="Chen Y."/>
            <person name="Li M."/>
            <person name="Jiang H."/>
            <person name="Wu G."/>
        </authorList>
    </citation>
    <scope>NUCLEOTIDE SEQUENCE [LARGE SCALE GENOMIC DNA]</scope>
    <source>
        <strain evidence="3">cv. GZQX0401</strain>
        <tissue evidence="2">Young leaves</tissue>
    </source>
</reference>
<keyword evidence="3" id="KW-1185">Reference proteome</keyword>
<evidence type="ECO:0000313" key="3">
    <source>
        <dbReference type="Proteomes" id="UP000027138"/>
    </source>
</evidence>
<feature type="region of interest" description="Disordered" evidence="1">
    <location>
        <begin position="20"/>
        <end position="63"/>
    </location>
</feature>
<accession>A0A067KBX1</accession>